<protein>
    <submittedName>
        <fullName evidence="2">Uncharacterized protein</fullName>
    </submittedName>
</protein>
<dbReference type="GeneID" id="28767218"/>
<proteinExistence type="predicted"/>
<feature type="region of interest" description="Disordered" evidence="1">
    <location>
        <begin position="67"/>
        <end position="96"/>
    </location>
</feature>
<evidence type="ECO:0000256" key="1">
    <source>
        <dbReference type="SAM" id="MobiDB-lite"/>
    </source>
</evidence>
<accession>A0A177D0F6</accession>
<keyword evidence="3" id="KW-1185">Reference proteome</keyword>
<dbReference type="Proteomes" id="UP000077069">
    <property type="component" value="Unassembled WGS sequence"/>
</dbReference>
<sequence length="96" mass="11101">MRELVPWSQHWKIILRMRLRYMTKLSLQGIGRIPDPPSTYDEEVTESLKAASEGKLSSFQAGILHQPEMRMRQGRKSRGLDYQGTLGGVGHRQHRQ</sequence>
<dbReference type="RefSeq" id="XP_018042794.1">
    <property type="nucleotide sequence ID" value="XM_018183732.1"/>
</dbReference>
<reference evidence="2 3" key="1">
    <citation type="submission" date="2016-05" db="EMBL/GenBank/DDBJ databases">
        <title>Comparative analysis of secretome profiles of manganese(II)-oxidizing ascomycete fungi.</title>
        <authorList>
            <consortium name="DOE Joint Genome Institute"/>
            <person name="Zeiner C.A."/>
            <person name="Purvine S.O."/>
            <person name="Zink E.M."/>
            <person name="Wu S."/>
            <person name="Pasa-Tolic L."/>
            <person name="Chaput D.L."/>
            <person name="Haridas S."/>
            <person name="Grigoriev I.V."/>
            <person name="Santelli C.M."/>
            <person name="Hansel C.M."/>
        </authorList>
    </citation>
    <scope>NUCLEOTIDE SEQUENCE [LARGE SCALE GENOMIC DNA]</scope>
    <source>
        <strain evidence="2 3">AP3s5-JAC2a</strain>
    </source>
</reference>
<evidence type="ECO:0000313" key="2">
    <source>
        <dbReference type="EMBL" id="OAG12429.1"/>
    </source>
</evidence>
<dbReference type="EMBL" id="KV441548">
    <property type="protein sequence ID" value="OAG12429.1"/>
    <property type="molecule type" value="Genomic_DNA"/>
</dbReference>
<dbReference type="AlphaFoldDB" id="A0A177D0F6"/>
<evidence type="ECO:0000313" key="3">
    <source>
        <dbReference type="Proteomes" id="UP000077069"/>
    </source>
</evidence>
<name>A0A177D0F6_9PLEO</name>
<gene>
    <name evidence="2" type="ORF">CC84DRAFT_123154</name>
</gene>
<dbReference type="InParanoid" id="A0A177D0F6"/>
<organism evidence="2 3">
    <name type="scientific">Paraphaeosphaeria sporulosa</name>
    <dbReference type="NCBI Taxonomy" id="1460663"/>
    <lineage>
        <taxon>Eukaryota</taxon>
        <taxon>Fungi</taxon>
        <taxon>Dikarya</taxon>
        <taxon>Ascomycota</taxon>
        <taxon>Pezizomycotina</taxon>
        <taxon>Dothideomycetes</taxon>
        <taxon>Pleosporomycetidae</taxon>
        <taxon>Pleosporales</taxon>
        <taxon>Massarineae</taxon>
        <taxon>Didymosphaeriaceae</taxon>
        <taxon>Paraphaeosphaeria</taxon>
    </lineage>
</organism>